<dbReference type="PANTHER" id="PTHR41259">
    <property type="entry name" value="DOUBLE-STRAND BREAK REPAIR RAD50 ATPASE, PUTATIVE-RELATED"/>
    <property type="match status" value="1"/>
</dbReference>
<evidence type="ECO:0000313" key="4">
    <source>
        <dbReference type="EMBL" id="AJC11350.1"/>
    </source>
</evidence>
<dbReference type="Pfam" id="PF13514">
    <property type="entry name" value="AAA_27"/>
    <property type="match status" value="1"/>
</dbReference>
<feature type="compositionally biased region" description="Low complexity" evidence="2">
    <location>
        <begin position="80"/>
        <end position="100"/>
    </location>
</feature>
<dbReference type="KEGG" id="cbac:JI75_00145"/>
<dbReference type="HOGENOM" id="CLU_377548_0_0_11"/>
<dbReference type="OrthoDB" id="3177877at2"/>
<reference evidence="4 5" key="2">
    <citation type="journal article" date="2015" name="Genome Announc.">
        <title>Complete Genome Sequence of Coriobacteriaceae Strain 68-1-3, a Novel Mucus-Degrading Isolate from the Swine Intestinal Tract.</title>
        <authorList>
            <person name="Looft T."/>
            <person name="Bayles D.O."/>
            <person name="Alt D.P."/>
            <person name="Stanton T.B."/>
        </authorList>
    </citation>
    <scope>NUCLEOTIDE SEQUENCE [LARGE SCALE GENOMIC DNA]</scope>
    <source>
        <strain evidence="4 5">68-1-3</strain>
    </source>
</reference>
<proteinExistence type="predicted"/>
<dbReference type="Proteomes" id="UP000031121">
    <property type="component" value="Chromosome"/>
</dbReference>
<feature type="region of interest" description="Disordered" evidence="2">
    <location>
        <begin position="57"/>
        <end position="100"/>
    </location>
</feature>
<name>A0A0A8B1R3_9ACTN</name>
<evidence type="ECO:0000259" key="3">
    <source>
        <dbReference type="Pfam" id="PF13514"/>
    </source>
</evidence>
<accession>A0A0A8B1R3</accession>
<dbReference type="AlphaFoldDB" id="A0A0A8B1R3"/>
<reference evidence="5" key="1">
    <citation type="submission" date="2014-08" db="EMBL/GenBank/DDBJ databases">
        <title>Coriobacteriaceae sp. complete genome.</title>
        <authorList>
            <person name="Looft T."/>
            <person name="Bayles D.O."/>
            <person name="Stanton T.B."/>
        </authorList>
    </citation>
    <scope>NUCLEOTIDE SEQUENCE [LARGE SCALE GENOMIC DNA]</scope>
    <source>
        <strain evidence="5">68-1-3</strain>
    </source>
</reference>
<dbReference type="InterPro" id="IPR038734">
    <property type="entry name" value="YhaN_AAA"/>
</dbReference>
<keyword evidence="1" id="KW-0175">Coiled coil</keyword>
<feature type="domain" description="YhaN AAA" evidence="3">
    <location>
        <begin position="10"/>
        <end position="59"/>
    </location>
</feature>
<gene>
    <name evidence="4" type="ORF">JI75_00145</name>
</gene>
<dbReference type="EMBL" id="CP009302">
    <property type="protein sequence ID" value="AJC11350.1"/>
    <property type="molecule type" value="Genomic_DNA"/>
</dbReference>
<evidence type="ECO:0000256" key="1">
    <source>
        <dbReference type="SAM" id="Coils"/>
    </source>
</evidence>
<protein>
    <recommendedName>
        <fullName evidence="3">YhaN AAA domain-containing protein</fullName>
    </recommendedName>
</protein>
<keyword evidence="5" id="KW-1185">Reference proteome</keyword>
<evidence type="ECO:0000313" key="5">
    <source>
        <dbReference type="Proteomes" id="UP000031121"/>
    </source>
</evidence>
<dbReference type="InterPro" id="IPR027417">
    <property type="entry name" value="P-loop_NTPase"/>
</dbReference>
<sequence>MRRFLKVARIAAFGGVYGKTLGPFGPGLNVVYGPNEAGKTTAASFVRGVLFGWDSETKTRNGYKPEQGDRSGRLLFSPRPAASADAPGSALPASSAADAAGSGVPIDLEISRTKGSGDPEAPAGGDVAEILGDIDRDTYETVFALNVDSLHSLANADNVAARFLTAGAGTQTSPAEALAFVNERIESFRSTAAKNDHSLVSLAEEEKRARAEVAEATQRADDARSAARRLDELDAERAGLAEQVAAESDRLARISSLKASVELLDRQIDQARDAASDAKVRVDSLQFSLDALSEKQRPFPFEGDLRIVLGELDEAESDLARSADRIDAARQAFAEATARDQYGSSKRPSEAPLKTSDALCAFAAAAIVALAGVGSGLISQPLPAAFAGAAVFGAVLAALVASRVLSTRTRSGASSPEGEGLDAARVRFQAAENEHERCLQEVRARLDGRGLSCAQGSLSYARELVLEAMRLEEDRARVRDSHDEACQALASNRAVLDSLASRRSELLTDAGFDASESAGDLEAALRACRNSHDAIADRLSRTSQERGFLEREVDAALADADADRAKVRHQQIRTRRAESETELVKLLVAKKMLEDALRVWGVASEPRLYREASRLMSLMTSGAWCTIRPTDRGDVAVCDAYGIERSGRKLSLGTRQQMYLALRIALLMCADDVGRSLPVLADDILVNFDDQRREGAARALAELARVRQVIVFTCHKEVVDSLVSADSSAIRVGL</sequence>
<dbReference type="PANTHER" id="PTHR41259:SF1">
    <property type="entry name" value="DOUBLE-STRAND BREAK REPAIR RAD50 ATPASE, PUTATIVE-RELATED"/>
    <property type="match status" value="1"/>
</dbReference>
<dbReference type="Gene3D" id="3.40.50.300">
    <property type="entry name" value="P-loop containing nucleotide triphosphate hydrolases"/>
    <property type="match status" value="2"/>
</dbReference>
<dbReference type="RefSeq" id="WP_039687846.1">
    <property type="nucleotide sequence ID" value="NZ_CP009302.1"/>
</dbReference>
<dbReference type="SUPFAM" id="SSF52540">
    <property type="entry name" value="P-loop containing nucleoside triphosphate hydrolases"/>
    <property type="match status" value="1"/>
</dbReference>
<feature type="coiled-coil region" evidence="1">
    <location>
        <begin position="421"/>
        <end position="481"/>
    </location>
</feature>
<organism evidence="4 5">
    <name type="scientific">Berryella intestinalis</name>
    <dbReference type="NCBI Taxonomy" id="1531429"/>
    <lineage>
        <taxon>Bacteria</taxon>
        <taxon>Bacillati</taxon>
        <taxon>Actinomycetota</taxon>
        <taxon>Coriobacteriia</taxon>
        <taxon>Eggerthellales</taxon>
        <taxon>Eggerthellaceae</taxon>
        <taxon>Berryella</taxon>
    </lineage>
</organism>
<evidence type="ECO:0000256" key="2">
    <source>
        <dbReference type="SAM" id="MobiDB-lite"/>
    </source>
</evidence>
<dbReference type="STRING" id="1531429.JI75_00145"/>
<feature type="coiled-coil region" evidence="1">
    <location>
        <begin position="199"/>
        <end position="281"/>
    </location>
</feature>